<accession>A0A8X6G3F8</accession>
<dbReference type="InterPro" id="IPR032675">
    <property type="entry name" value="LRR_dom_sf"/>
</dbReference>
<keyword evidence="1" id="KW-0732">Signal</keyword>
<dbReference type="Gene3D" id="3.80.10.10">
    <property type="entry name" value="Ribonuclease Inhibitor"/>
    <property type="match status" value="1"/>
</dbReference>
<sequence>MLLAFTFLGILGLSWGVCPPAELIAPLCTCRDFHDSMMTCSNVFNGDDLLDPIQALMGRKYKIFSFEINNSSLLYIPHNLFKGAHIEKIRFLKSEIMALSDIDIAFEGLEDTLTELRATDAHYGAQWDWQQLRNLRQLKLLDVNFIVLGSITQAFPNLKNLNALGITNAEIEHIVDYAFADLPALRIFNLMKNQISEVKRSMLPMPALELTFIDLR</sequence>
<name>A0A8X6G3F8_TRICU</name>
<organism evidence="2 3">
    <name type="scientific">Trichonephila clavata</name>
    <name type="common">Joro spider</name>
    <name type="synonym">Nephila clavata</name>
    <dbReference type="NCBI Taxonomy" id="2740835"/>
    <lineage>
        <taxon>Eukaryota</taxon>
        <taxon>Metazoa</taxon>
        <taxon>Ecdysozoa</taxon>
        <taxon>Arthropoda</taxon>
        <taxon>Chelicerata</taxon>
        <taxon>Arachnida</taxon>
        <taxon>Araneae</taxon>
        <taxon>Araneomorphae</taxon>
        <taxon>Entelegynae</taxon>
        <taxon>Araneoidea</taxon>
        <taxon>Nephilidae</taxon>
        <taxon>Trichonephila</taxon>
    </lineage>
</organism>
<dbReference type="Pfam" id="PF13855">
    <property type="entry name" value="LRR_8"/>
    <property type="match status" value="1"/>
</dbReference>
<gene>
    <name evidence="2" type="primary">AVEN_249696_1</name>
    <name evidence="2" type="ORF">TNCT_39641</name>
</gene>
<dbReference type="InterPro" id="IPR001611">
    <property type="entry name" value="Leu-rich_rpt"/>
</dbReference>
<dbReference type="EMBL" id="BMAO01024357">
    <property type="protein sequence ID" value="GFQ94763.1"/>
    <property type="molecule type" value="Genomic_DNA"/>
</dbReference>
<evidence type="ECO:0000256" key="1">
    <source>
        <dbReference type="SAM" id="SignalP"/>
    </source>
</evidence>
<protein>
    <submittedName>
        <fullName evidence="2">Uncharacterized protein</fullName>
    </submittedName>
</protein>
<proteinExistence type="predicted"/>
<dbReference type="OrthoDB" id="2013775at2759"/>
<comment type="caution">
    <text evidence="2">The sequence shown here is derived from an EMBL/GenBank/DDBJ whole genome shotgun (WGS) entry which is preliminary data.</text>
</comment>
<feature type="signal peptide" evidence="1">
    <location>
        <begin position="1"/>
        <end position="16"/>
    </location>
</feature>
<dbReference type="AlphaFoldDB" id="A0A8X6G3F8"/>
<dbReference type="SUPFAM" id="SSF52058">
    <property type="entry name" value="L domain-like"/>
    <property type="match status" value="1"/>
</dbReference>
<keyword evidence="3" id="KW-1185">Reference proteome</keyword>
<evidence type="ECO:0000313" key="3">
    <source>
        <dbReference type="Proteomes" id="UP000887116"/>
    </source>
</evidence>
<reference evidence="2" key="1">
    <citation type="submission" date="2020-07" db="EMBL/GenBank/DDBJ databases">
        <title>Multicomponent nature underlies the extraordinary mechanical properties of spider dragline silk.</title>
        <authorList>
            <person name="Kono N."/>
            <person name="Nakamura H."/>
            <person name="Mori M."/>
            <person name="Yoshida Y."/>
            <person name="Ohtoshi R."/>
            <person name="Malay A.D."/>
            <person name="Moran D.A.P."/>
            <person name="Tomita M."/>
            <person name="Numata K."/>
            <person name="Arakawa K."/>
        </authorList>
    </citation>
    <scope>NUCLEOTIDE SEQUENCE</scope>
</reference>
<feature type="chain" id="PRO_5036471616" evidence="1">
    <location>
        <begin position="17"/>
        <end position="216"/>
    </location>
</feature>
<evidence type="ECO:0000313" key="2">
    <source>
        <dbReference type="EMBL" id="GFQ94763.1"/>
    </source>
</evidence>
<dbReference type="Proteomes" id="UP000887116">
    <property type="component" value="Unassembled WGS sequence"/>
</dbReference>